<evidence type="ECO:0000256" key="5">
    <source>
        <dbReference type="ARBA" id="ARBA00022827"/>
    </source>
</evidence>
<dbReference type="SUPFAM" id="SSF54373">
    <property type="entry name" value="FAD-linked reductases, C-terminal domain"/>
    <property type="match status" value="1"/>
</dbReference>
<evidence type="ECO:0000313" key="11">
    <source>
        <dbReference type="Proteomes" id="UP001320420"/>
    </source>
</evidence>
<dbReference type="InterPro" id="IPR050493">
    <property type="entry name" value="FAD-dep_Monooxygenase_BioMet"/>
</dbReference>
<evidence type="ECO:0000256" key="7">
    <source>
        <dbReference type="ARBA" id="ARBA00023033"/>
    </source>
</evidence>
<gene>
    <name evidence="10" type="ORF">SLS62_008766</name>
</gene>
<dbReference type="EMBL" id="JAKJXP020000085">
    <property type="protein sequence ID" value="KAK7748215.1"/>
    <property type="molecule type" value="Genomic_DNA"/>
</dbReference>
<dbReference type="PANTHER" id="PTHR13789:SF315">
    <property type="entry name" value="FAD-DEPENDENT MONOOXYGENASE MDPD"/>
    <property type="match status" value="1"/>
</dbReference>
<dbReference type="Proteomes" id="UP001320420">
    <property type="component" value="Unassembled WGS sequence"/>
</dbReference>
<evidence type="ECO:0000256" key="2">
    <source>
        <dbReference type="ARBA" id="ARBA00005179"/>
    </source>
</evidence>
<organism evidence="10 11">
    <name type="scientific">Diatrype stigma</name>
    <dbReference type="NCBI Taxonomy" id="117547"/>
    <lineage>
        <taxon>Eukaryota</taxon>
        <taxon>Fungi</taxon>
        <taxon>Dikarya</taxon>
        <taxon>Ascomycota</taxon>
        <taxon>Pezizomycotina</taxon>
        <taxon>Sordariomycetes</taxon>
        <taxon>Xylariomycetidae</taxon>
        <taxon>Xylariales</taxon>
        <taxon>Diatrypaceae</taxon>
        <taxon>Diatrype</taxon>
    </lineage>
</organism>
<feature type="domain" description="FAD-binding" evidence="9">
    <location>
        <begin position="29"/>
        <end position="379"/>
    </location>
</feature>
<evidence type="ECO:0000256" key="4">
    <source>
        <dbReference type="ARBA" id="ARBA00022630"/>
    </source>
</evidence>
<dbReference type="PANTHER" id="PTHR13789">
    <property type="entry name" value="MONOOXYGENASE"/>
    <property type="match status" value="1"/>
</dbReference>
<comment type="cofactor">
    <cofactor evidence="1">
        <name>FAD</name>
        <dbReference type="ChEBI" id="CHEBI:57692"/>
    </cofactor>
</comment>
<evidence type="ECO:0000259" key="9">
    <source>
        <dbReference type="Pfam" id="PF01494"/>
    </source>
</evidence>
<evidence type="ECO:0000256" key="3">
    <source>
        <dbReference type="ARBA" id="ARBA00007992"/>
    </source>
</evidence>
<keyword evidence="7" id="KW-0503">Monooxygenase</keyword>
<dbReference type="InterPro" id="IPR036188">
    <property type="entry name" value="FAD/NAD-bd_sf"/>
</dbReference>
<feature type="compositionally biased region" description="Polar residues" evidence="8">
    <location>
        <begin position="1"/>
        <end position="12"/>
    </location>
</feature>
<dbReference type="Pfam" id="PF01494">
    <property type="entry name" value="FAD_binding_3"/>
    <property type="match status" value="1"/>
</dbReference>
<dbReference type="GO" id="GO:0071949">
    <property type="term" value="F:FAD binding"/>
    <property type="evidence" value="ECO:0007669"/>
    <property type="project" value="InterPro"/>
</dbReference>
<keyword evidence="11" id="KW-1185">Reference proteome</keyword>
<dbReference type="GO" id="GO:0004497">
    <property type="term" value="F:monooxygenase activity"/>
    <property type="evidence" value="ECO:0007669"/>
    <property type="project" value="UniProtKB-KW"/>
</dbReference>
<dbReference type="Gene3D" id="3.50.50.60">
    <property type="entry name" value="FAD/NAD(P)-binding domain"/>
    <property type="match status" value="1"/>
</dbReference>
<protein>
    <recommendedName>
        <fullName evidence="9">FAD-binding domain-containing protein</fullName>
    </recommendedName>
</protein>
<dbReference type="InterPro" id="IPR002938">
    <property type="entry name" value="FAD-bd"/>
</dbReference>
<sequence>MSFNVTIDTSAQAPHGPTTTKRHPSSGISVLIVGAGPVGVYTALECWRKGHNVRIVERNPAASTQGDSFTVAPQIINHITKFWPDMAEENERISEEPWISYYRFNGERVTEPAAFDFGTKNEEGVAVPEAKMRRHFRPKFLKMLISQLQRLGIEIEYGFRAVDYYETEDGQHAGAIFADGSKIEADVVVAADGIGTKSYKAITGHEVRAWSSGWATFRATVPVDCITSDAEVNERFGVLDNGHPVIQMWRSKECTMVVYRTKDVVTWGLMHKDKGLAEENWHKSVEPEQVLEIIAQSPEANELPDYAKRLIRAAPSGAIVDWSLLWRNPQPVTTSPRTGRIVQAGDAAHTFLPSSGSGVNQGIEDSIYLASCLQLAAADGAKADVKMATKVYSKLRFERVSCCQKLGLLNHERRVNIKLAADASKVKIEYGRWIWKHDPEQYVYDNYTQALDHLQHGTPFQNTNIPPGYVHKPWSVDQIMADIEEGKPVELEGDWS</sequence>
<comment type="similarity">
    <text evidence="3">Belongs to the paxM FAD-dependent monooxygenase family.</text>
</comment>
<evidence type="ECO:0000256" key="1">
    <source>
        <dbReference type="ARBA" id="ARBA00001974"/>
    </source>
</evidence>
<keyword evidence="4" id="KW-0285">Flavoprotein</keyword>
<dbReference type="AlphaFoldDB" id="A0AAN9UHS1"/>
<comment type="pathway">
    <text evidence="2">Secondary metabolite biosynthesis.</text>
</comment>
<evidence type="ECO:0000256" key="8">
    <source>
        <dbReference type="SAM" id="MobiDB-lite"/>
    </source>
</evidence>
<comment type="caution">
    <text evidence="10">The sequence shown here is derived from an EMBL/GenBank/DDBJ whole genome shotgun (WGS) entry which is preliminary data.</text>
</comment>
<name>A0AAN9UHS1_9PEZI</name>
<evidence type="ECO:0000313" key="10">
    <source>
        <dbReference type="EMBL" id="KAK7748215.1"/>
    </source>
</evidence>
<proteinExistence type="inferred from homology"/>
<evidence type="ECO:0000256" key="6">
    <source>
        <dbReference type="ARBA" id="ARBA00023002"/>
    </source>
</evidence>
<dbReference type="SUPFAM" id="SSF51905">
    <property type="entry name" value="FAD/NAD(P)-binding domain"/>
    <property type="match status" value="1"/>
</dbReference>
<keyword evidence="5" id="KW-0274">FAD</keyword>
<dbReference type="PRINTS" id="PR00420">
    <property type="entry name" value="RNGMNOXGNASE"/>
</dbReference>
<reference evidence="10 11" key="1">
    <citation type="submission" date="2024-02" db="EMBL/GenBank/DDBJ databases">
        <title>De novo assembly and annotation of 12 fungi associated with fruit tree decline syndrome in Ontario, Canada.</title>
        <authorList>
            <person name="Sulman M."/>
            <person name="Ellouze W."/>
            <person name="Ilyukhin E."/>
        </authorList>
    </citation>
    <scope>NUCLEOTIDE SEQUENCE [LARGE SCALE GENOMIC DNA]</scope>
    <source>
        <strain evidence="10 11">M11/M66-122</strain>
    </source>
</reference>
<keyword evidence="6" id="KW-0560">Oxidoreductase</keyword>
<feature type="region of interest" description="Disordered" evidence="8">
    <location>
        <begin position="1"/>
        <end position="25"/>
    </location>
</feature>
<accession>A0AAN9UHS1</accession>